<dbReference type="PANTHER" id="PTHR46233">
    <property type="entry name" value="HYDROXYACYLGLUTATHIONE HYDROLASE GLOC"/>
    <property type="match status" value="1"/>
</dbReference>
<dbReference type="EMBL" id="CP040899">
    <property type="protein sequence ID" value="QDB79363.1"/>
    <property type="molecule type" value="Genomic_DNA"/>
</dbReference>
<evidence type="ECO:0000256" key="2">
    <source>
        <dbReference type="ARBA" id="ARBA00022723"/>
    </source>
</evidence>
<evidence type="ECO:0000313" key="7">
    <source>
        <dbReference type="Proteomes" id="UP000313948"/>
    </source>
</evidence>
<dbReference type="Pfam" id="PF00753">
    <property type="entry name" value="Lactamase_B"/>
    <property type="match status" value="1"/>
</dbReference>
<evidence type="ECO:0000259" key="5">
    <source>
        <dbReference type="SMART" id="SM00849"/>
    </source>
</evidence>
<protein>
    <submittedName>
        <fullName evidence="6">MBL fold metallo-hydrolase</fullName>
    </submittedName>
</protein>
<dbReference type="PANTHER" id="PTHR46233:SF3">
    <property type="entry name" value="HYDROXYACYLGLUTATHIONE HYDROLASE GLOC"/>
    <property type="match status" value="1"/>
</dbReference>
<evidence type="ECO:0000256" key="3">
    <source>
        <dbReference type="ARBA" id="ARBA00022801"/>
    </source>
</evidence>
<proteinExistence type="predicted"/>
<reference evidence="6 7" key="1">
    <citation type="submission" date="2019-05" db="EMBL/GenBank/DDBJ databases">
        <title>Georgenia *** sp. nov., and Georgenia *** sp. nov., isolated from the intestinal contents of plateau pika (Ochotona curzoniae) in the Qinghai-Tibet plateau of China.</title>
        <authorList>
            <person name="Tian Z."/>
        </authorList>
    </citation>
    <scope>NUCLEOTIDE SEQUENCE [LARGE SCALE GENOMIC DNA]</scope>
    <source>
        <strain evidence="6 7">Z294</strain>
    </source>
</reference>
<dbReference type="InterPro" id="IPR001279">
    <property type="entry name" value="Metallo-B-lactamas"/>
</dbReference>
<dbReference type="InterPro" id="IPR051453">
    <property type="entry name" value="MBL_Glyoxalase_II"/>
</dbReference>
<dbReference type="CDD" id="cd06262">
    <property type="entry name" value="metallo-hydrolase-like_MBL-fold"/>
    <property type="match status" value="1"/>
</dbReference>
<name>A0ABX5VN29_9MICO</name>
<gene>
    <name evidence="6" type="ORF">FE251_08255</name>
</gene>
<evidence type="ECO:0000256" key="1">
    <source>
        <dbReference type="ARBA" id="ARBA00001947"/>
    </source>
</evidence>
<dbReference type="Proteomes" id="UP000313948">
    <property type="component" value="Chromosome"/>
</dbReference>
<evidence type="ECO:0000256" key="4">
    <source>
        <dbReference type="ARBA" id="ARBA00022833"/>
    </source>
</evidence>
<dbReference type="SMART" id="SM00849">
    <property type="entry name" value="Lactamase_B"/>
    <property type="match status" value="1"/>
</dbReference>
<keyword evidence="2" id="KW-0479">Metal-binding</keyword>
<evidence type="ECO:0000313" key="6">
    <source>
        <dbReference type="EMBL" id="QDB79363.1"/>
    </source>
</evidence>
<feature type="domain" description="Metallo-beta-lactamase" evidence="5">
    <location>
        <begin position="12"/>
        <end position="215"/>
    </location>
</feature>
<keyword evidence="4" id="KW-0862">Zinc</keyword>
<dbReference type="InterPro" id="IPR036866">
    <property type="entry name" value="RibonucZ/Hydroxyglut_hydro"/>
</dbReference>
<sequence length="236" mass="23995">MLIHALRAPVFATNTLVLAAHDGGPAVVVDPGGGSAPLVRDVVTSRDLDVVAVLLTHAHPDHVWDCAAVAGDVPVLVGAGDAERLADPAAYLGPLGPGFSALVDGPWQPVADVRPVAGGPVELAPGLVVEALPAPGHTPGSTLWRLDRVDEITGPAFAEAGVGRHQGPVVLTGDVLFAGSIGRTDLPGGDPRRMAQTLRELRTELPPDALLVPGHGPATTTAHELATNPFLALAQG</sequence>
<dbReference type="RefSeq" id="WP_139948458.1">
    <property type="nucleotide sequence ID" value="NZ_CP040899.1"/>
</dbReference>
<comment type="cofactor">
    <cofactor evidence="1">
        <name>Zn(2+)</name>
        <dbReference type="ChEBI" id="CHEBI:29105"/>
    </cofactor>
</comment>
<organism evidence="6 7">
    <name type="scientific">Georgenia wutianyii</name>
    <dbReference type="NCBI Taxonomy" id="2585135"/>
    <lineage>
        <taxon>Bacteria</taxon>
        <taxon>Bacillati</taxon>
        <taxon>Actinomycetota</taxon>
        <taxon>Actinomycetes</taxon>
        <taxon>Micrococcales</taxon>
        <taxon>Bogoriellaceae</taxon>
        <taxon>Georgenia</taxon>
    </lineage>
</organism>
<keyword evidence="3" id="KW-0378">Hydrolase</keyword>
<keyword evidence="7" id="KW-1185">Reference proteome</keyword>
<accession>A0ABX5VN29</accession>
<dbReference type="Gene3D" id="3.60.15.10">
    <property type="entry name" value="Ribonuclease Z/Hydroxyacylglutathione hydrolase-like"/>
    <property type="match status" value="1"/>
</dbReference>
<dbReference type="SUPFAM" id="SSF56281">
    <property type="entry name" value="Metallo-hydrolase/oxidoreductase"/>
    <property type="match status" value="1"/>
</dbReference>